<feature type="domain" description="AMP-dependent synthetase/ligase" evidence="5">
    <location>
        <begin position="60"/>
        <end position="420"/>
    </location>
</feature>
<reference evidence="7 8" key="1">
    <citation type="journal article" date="2024" name="Ann. Entomol. Soc. Am.">
        <title>Genomic analyses of the southern and eastern yellowjacket wasps (Hymenoptera: Vespidae) reveal evolutionary signatures of social life.</title>
        <authorList>
            <person name="Catto M.A."/>
            <person name="Caine P.B."/>
            <person name="Orr S.E."/>
            <person name="Hunt B.G."/>
            <person name="Goodisman M.A.D."/>
        </authorList>
    </citation>
    <scope>NUCLEOTIDE SEQUENCE [LARGE SCALE GENOMIC DNA]</scope>
    <source>
        <strain evidence="7">232</strain>
        <tissue evidence="7">Head and thorax</tissue>
    </source>
</reference>
<dbReference type="GO" id="GO:0005777">
    <property type="term" value="C:peroxisome"/>
    <property type="evidence" value="ECO:0007669"/>
    <property type="project" value="UniProtKB-SubCell"/>
</dbReference>
<evidence type="ECO:0000259" key="5">
    <source>
        <dbReference type="Pfam" id="PF00501"/>
    </source>
</evidence>
<dbReference type="PANTHER" id="PTHR24096">
    <property type="entry name" value="LONG-CHAIN-FATTY-ACID--COA LIGASE"/>
    <property type="match status" value="1"/>
</dbReference>
<dbReference type="InterPro" id="IPR045851">
    <property type="entry name" value="AMP-bd_C_sf"/>
</dbReference>
<dbReference type="Pfam" id="PF00501">
    <property type="entry name" value="AMP-binding"/>
    <property type="match status" value="1"/>
</dbReference>
<dbReference type="InterPro" id="IPR025110">
    <property type="entry name" value="AMP-bd_C"/>
</dbReference>
<dbReference type="EMBL" id="JAYRBN010000035">
    <property type="protein sequence ID" value="KAL2747727.1"/>
    <property type="molecule type" value="Genomic_DNA"/>
</dbReference>
<evidence type="ECO:0000313" key="8">
    <source>
        <dbReference type="Proteomes" id="UP001607303"/>
    </source>
</evidence>
<dbReference type="InterPro" id="IPR042099">
    <property type="entry name" value="ANL_N_sf"/>
</dbReference>
<evidence type="ECO:0000313" key="7">
    <source>
        <dbReference type="EMBL" id="KAL2747727.1"/>
    </source>
</evidence>
<dbReference type="PROSITE" id="PS00455">
    <property type="entry name" value="AMP_BINDING"/>
    <property type="match status" value="1"/>
</dbReference>
<dbReference type="GO" id="GO:0016874">
    <property type="term" value="F:ligase activity"/>
    <property type="evidence" value="ECO:0007669"/>
    <property type="project" value="UniProtKB-KW"/>
</dbReference>
<name>A0ABD2CRL2_VESMC</name>
<dbReference type="Gene3D" id="3.30.300.30">
    <property type="match status" value="1"/>
</dbReference>
<gene>
    <name evidence="7" type="ORF">V1477_004419</name>
</gene>
<evidence type="ECO:0000256" key="4">
    <source>
        <dbReference type="ARBA" id="ARBA00023140"/>
    </source>
</evidence>
<evidence type="ECO:0000256" key="2">
    <source>
        <dbReference type="ARBA" id="ARBA00006432"/>
    </source>
</evidence>
<dbReference type="Pfam" id="PF13193">
    <property type="entry name" value="AMP-binding_C"/>
    <property type="match status" value="1"/>
</dbReference>
<keyword evidence="8" id="KW-1185">Reference proteome</keyword>
<feature type="domain" description="AMP-binding enzyme C-terminal" evidence="6">
    <location>
        <begin position="471"/>
        <end position="547"/>
    </location>
</feature>
<sequence>MVADKSINFLSDPKFSNAFDFIIKDNILKGKDEPLSTEYTNVGKLLLDRMKARPDFVGQVDIITEETYTFAEMFDRTVKCALWLRQQGIKNNDVVAVCAPNIMDSFAPFFAIFFVGAIFTPWNSAMDIREARYFMKLSGAKIVFADENSVNTILEAAKLDNNNIKVVVFGKASNVLPFSKVLEGHSKSDVENFECAQIDNIHDTAALLYSSGTTGLPKGVTISHFAFLCNLIINGNWGIEGIPLWLSSYFWISGVLLTLKCTVNYCKRLLYPKFEEETTCKIIEKYKRNLKRNDESLFLQVTWVFLSPSMINRILKAGYFKKYDISSITKVYVGGAIFTAKSQIQLQECLPNADVIQMYGMTELCGVITAQKPNHKAGTVGTVTCNAQLKIIDLKTGNALGPDQAGELLTKSIMMTKGYYNNPQATKDTIDADGWLHTGDIAYYDENGELFILDRLKETMKYRGFQISPSEIENLLQSHPDVIEVAVVGVPHLEDDEHPIAFIIKVPGSKVSEGELRELVEKNMTDSYHLRGGIKFLEKMPHTPSGKISRKDLKEVRNFQFAINGFLE</sequence>
<evidence type="ECO:0000256" key="1">
    <source>
        <dbReference type="ARBA" id="ARBA00004275"/>
    </source>
</evidence>
<dbReference type="Gene3D" id="3.40.50.12780">
    <property type="entry name" value="N-terminal domain of ligase-like"/>
    <property type="match status" value="1"/>
</dbReference>
<proteinExistence type="inferred from homology"/>
<dbReference type="InterPro" id="IPR020845">
    <property type="entry name" value="AMP-binding_CS"/>
</dbReference>
<dbReference type="InterPro" id="IPR000873">
    <property type="entry name" value="AMP-dep_synth/lig_dom"/>
</dbReference>
<dbReference type="SUPFAM" id="SSF56801">
    <property type="entry name" value="Acetyl-CoA synthetase-like"/>
    <property type="match status" value="1"/>
</dbReference>
<evidence type="ECO:0000259" key="6">
    <source>
        <dbReference type="Pfam" id="PF13193"/>
    </source>
</evidence>
<comment type="caution">
    <text evidence="7">The sequence shown here is derived from an EMBL/GenBank/DDBJ whole genome shotgun (WGS) entry which is preliminary data.</text>
</comment>
<keyword evidence="4" id="KW-0576">Peroxisome</keyword>
<dbReference type="AlphaFoldDB" id="A0ABD2CRL2"/>
<organism evidence="7 8">
    <name type="scientific">Vespula maculifrons</name>
    <name type="common">Eastern yellow jacket</name>
    <name type="synonym">Wasp</name>
    <dbReference type="NCBI Taxonomy" id="7453"/>
    <lineage>
        <taxon>Eukaryota</taxon>
        <taxon>Metazoa</taxon>
        <taxon>Ecdysozoa</taxon>
        <taxon>Arthropoda</taxon>
        <taxon>Hexapoda</taxon>
        <taxon>Insecta</taxon>
        <taxon>Pterygota</taxon>
        <taxon>Neoptera</taxon>
        <taxon>Endopterygota</taxon>
        <taxon>Hymenoptera</taxon>
        <taxon>Apocrita</taxon>
        <taxon>Aculeata</taxon>
        <taxon>Vespoidea</taxon>
        <taxon>Vespidae</taxon>
        <taxon>Vespinae</taxon>
        <taxon>Vespula</taxon>
    </lineage>
</organism>
<comment type="similarity">
    <text evidence="2">Belongs to the ATP-dependent AMP-binding enzyme family.</text>
</comment>
<dbReference type="PANTHER" id="PTHR24096:SF149">
    <property type="entry name" value="AMP-BINDING DOMAIN-CONTAINING PROTEIN-RELATED"/>
    <property type="match status" value="1"/>
</dbReference>
<evidence type="ECO:0000256" key="3">
    <source>
        <dbReference type="ARBA" id="ARBA00022598"/>
    </source>
</evidence>
<protein>
    <submittedName>
        <fullName evidence="7">4-coumarate--CoA ligase 1-like</fullName>
    </submittedName>
</protein>
<comment type="subcellular location">
    <subcellularLocation>
        <location evidence="1">Peroxisome</location>
    </subcellularLocation>
</comment>
<keyword evidence="3" id="KW-0436">Ligase</keyword>
<dbReference type="Proteomes" id="UP001607303">
    <property type="component" value="Unassembled WGS sequence"/>
</dbReference>
<accession>A0ABD2CRL2</accession>